<evidence type="ECO:0000313" key="9">
    <source>
        <dbReference type="Proteomes" id="UP000285961"/>
    </source>
</evidence>
<dbReference type="GO" id="GO:0046872">
    <property type="term" value="F:metal ion binding"/>
    <property type="evidence" value="ECO:0007669"/>
    <property type="project" value="UniProtKB-KW"/>
</dbReference>
<dbReference type="InterPro" id="IPR051460">
    <property type="entry name" value="HdrC_iron-sulfur_subunit"/>
</dbReference>
<evidence type="ECO:0000256" key="1">
    <source>
        <dbReference type="ARBA" id="ARBA00022485"/>
    </source>
</evidence>
<keyword evidence="3" id="KW-0560">Oxidoreductase</keyword>
<dbReference type="Pfam" id="PF02754">
    <property type="entry name" value="CCG"/>
    <property type="match status" value="2"/>
</dbReference>
<dbReference type="AlphaFoldDB" id="A0A419EYW4"/>
<gene>
    <name evidence="8" type="ORF">C4532_09375</name>
</gene>
<dbReference type="PANTHER" id="PTHR43255:SF1">
    <property type="entry name" value="IRON-SULFUR-BINDING OXIDOREDUCTASE FADF-RELATED"/>
    <property type="match status" value="1"/>
</dbReference>
<evidence type="ECO:0000256" key="2">
    <source>
        <dbReference type="ARBA" id="ARBA00022723"/>
    </source>
</evidence>
<sequence length="424" mass="47744">MALQDYEKSMNYCIRCSHCKWIPFNKIKTKRFSANCPAISRYNFHSYSGGGRVAIAQSLFLGRSEMTDEIRETIYRCQLCGSCQVACHLIGEICEPLEIARELRIKCVEDGELLPEHMLMIDGMRKEDNPFGEPKARRGDWAEGLSLKNINTDKADVIFHAGCRFSYDADLRSIVRGAATLLLKAGVNVGIAGKEEACCGGRAFDVGYRGQMENYADDIISRIKAAGATKLVTPCADCYSAFMQFYPMIRKELDIEILHTTEYFARLIKEGKLKPRGGSSLRVTYHDPCHLGRLGEPYIPWNGTWKKVWGQLNIPDPPKQVRRGTGGVYEPPREILRSIPGIEFVEMERIREYSWCCGAGGGVREAYEDFSEWTALERIAEAKAVGADALVTTCGWCERNFKDALGKRNDDFKVYDITELLMGV</sequence>
<accession>A0A419EYW4</accession>
<protein>
    <submittedName>
        <fullName evidence="8">(Fe-S)-binding protein</fullName>
    </submittedName>
</protein>
<proteinExistence type="predicted"/>
<dbReference type="InterPro" id="IPR004017">
    <property type="entry name" value="Cys_rich_dom"/>
</dbReference>
<dbReference type="PANTHER" id="PTHR43255">
    <property type="entry name" value="IRON-SULFUR-BINDING OXIDOREDUCTASE FADF-RELATED-RELATED"/>
    <property type="match status" value="1"/>
</dbReference>
<keyword evidence="2" id="KW-0479">Metal-binding</keyword>
<name>A0A419EYW4_9BACT</name>
<dbReference type="GO" id="GO:0005886">
    <property type="term" value="C:plasma membrane"/>
    <property type="evidence" value="ECO:0007669"/>
    <property type="project" value="TreeGrafter"/>
</dbReference>
<keyword evidence="4" id="KW-0408">Iron</keyword>
<feature type="domain" description="Cysteine-rich" evidence="6">
    <location>
        <begin position="284"/>
        <end position="401"/>
    </location>
</feature>
<evidence type="ECO:0000313" key="8">
    <source>
        <dbReference type="EMBL" id="RJP70297.1"/>
    </source>
</evidence>
<dbReference type="GO" id="GO:0051539">
    <property type="term" value="F:4 iron, 4 sulfur cluster binding"/>
    <property type="evidence" value="ECO:0007669"/>
    <property type="project" value="UniProtKB-KW"/>
</dbReference>
<feature type="domain" description="4Fe-4S ferredoxin-type" evidence="7">
    <location>
        <begin position="10"/>
        <end position="88"/>
    </location>
</feature>
<evidence type="ECO:0000256" key="4">
    <source>
        <dbReference type="ARBA" id="ARBA00023004"/>
    </source>
</evidence>
<reference evidence="8 9" key="1">
    <citation type="journal article" date="2017" name="ISME J.">
        <title>Energy and carbon metabolisms in a deep terrestrial subsurface fluid microbial community.</title>
        <authorList>
            <person name="Momper L."/>
            <person name="Jungbluth S.P."/>
            <person name="Lee M.D."/>
            <person name="Amend J.P."/>
        </authorList>
    </citation>
    <scope>NUCLEOTIDE SEQUENCE [LARGE SCALE GENOMIC DNA]</scope>
    <source>
        <strain evidence="8">SURF_17</strain>
    </source>
</reference>
<organism evidence="8 9">
    <name type="scientific">Candidatus Abyssobacteria bacterium SURF_17</name>
    <dbReference type="NCBI Taxonomy" id="2093361"/>
    <lineage>
        <taxon>Bacteria</taxon>
        <taxon>Pseudomonadati</taxon>
        <taxon>Candidatus Hydrogenedentota</taxon>
        <taxon>Candidatus Abyssobacteria</taxon>
    </lineage>
</organism>
<dbReference type="Pfam" id="PF13183">
    <property type="entry name" value="Fer4_8"/>
    <property type="match status" value="1"/>
</dbReference>
<dbReference type="InterPro" id="IPR017896">
    <property type="entry name" value="4Fe4S_Fe-S-bd"/>
</dbReference>
<evidence type="ECO:0000256" key="3">
    <source>
        <dbReference type="ARBA" id="ARBA00023002"/>
    </source>
</evidence>
<dbReference type="GO" id="GO:0016491">
    <property type="term" value="F:oxidoreductase activity"/>
    <property type="evidence" value="ECO:0007669"/>
    <property type="project" value="UniProtKB-KW"/>
</dbReference>
<dbReference type="Proteomes" id="UP000285961">
    <property type="component" value="Unassembled WGS sequence"/>
</dbReference>
<feature type="domain" description="Cysteine-rich" evidence="6">
    <location>
        <begin position="157"/>
        <end position="242"/>
    </location>
</feature>
<comment type="caution">
    <text evidence="8">The sequence shown here is derived from an EMBL/GenBank/DDBJ whole genome shotgun (WGS) entry which is preliminary data.</text>
</comment>
<evidence type="ECO:0000259" key="7">
    <source>
        <dbReference type="Pfam" id="PF13183"/>
    </source>
</evidence>
<evidence type="ECO:0000259" key="6">
    <source>
        <dbReference type="Pfam" id="PF02754"/>
    </source>
</evidence>
<keyword evidence="5" id="KW-0411">Iron-sulfur</keyword>
<keyword evidence="1" id="KW-0004">4Fe-4S</keyword>
<dbReference type="EMBL" id="QZKI01000071">
    <property type="protein sequence ID" value="RJP70297.1"/>
    <property type="molecule type" value="Genomic_DNA"/>
</dbReference>
<evidence type="ECO:0000256" key="5">
    <source>
        <dbReference type="ARBA" id="ARBA00023014"/>
    </source>
</evidence>